<dbReference type="Proteomes" id="UP001597459">
    <property type="component" value="Unassembled WGS sequence"/>
</dbReference>
<name>A0ABW5N6H6_9FLAO</name>
<dbReference type="EMBL" id="JBHULX010000004">
    <property type="protein sequence ID" value="MFD2590637.1"/>
    <property type="molecule type" value="Genomic_DNA"/>
</dbReference>
<proteinExistence type="predicted"/>
<sequence length="120" mass="14025">MSENAHLIAITDVFSEAEKLQLFAKLVTQCQKDIFRAGIDYEIPEQLNPEQFFGVIKELLRDLMNYDFSSFLNLLYAVDVSEKKIKAFSSIVVDDIAVYASFLLIEREWQKIRGMYYLNR</sequence>
<evidence type="ECO:0000313" key="2">
    <source>
        <dbReference type="Proteomes" id="UP001597459"/>
    </source>
</evidence>
<gene>
    <name evidence="1" type="ORF">ACFSTE_07305</name>
</gene>
<comment type="caution">
    <text evidence="1">The sequence shown here is derived from an EMBL/GenBank/DDBJ whole genome shotgun (WGS) entry which is preliminary data.</text>
</comment>
<accession>A0ABW5N6H6</accession>
<reference evidence="2" key="1">
    <citation type="journal article" date="2019" name="Int. J. Syst. Evol. Microbiol.">
        <title>The Global Catalogue of Microorganisms (GCM) 10K type strain sequencing project: providing services to taxonomists for standard genome sequencing and annotation.</title>
        <authorList>
            <consortium name="The Broad Institute Genomics Platform"/>
            <consortium name="The Broad Institute Genome Sequencing Center for Infectious Disease"/>
            <person name="Wu L."/>
            <person name="Ma J."/>
        </authorList>
    </citation>
    <scope>NUCLEOTIDE SEQUENCE [LARGE SCALE GENOMIC DNA]</scope>
    <source>
        <strain evidence="2">KCTC 42423</strain>
    </source>
</reference>
<dbReference type="RefSeq" id="WP_378257329.1">
    <property type="nucleotide sequence ID" value="NZ_JBHSJV010000001.1"/>
</dbReference>
<keyword evidence="2" id="KW-1185">Reference proteome</keyword>
<evidence type="ECO:0000313" key="1">
    <source>
        <dbReference type="EMBL" id="MFD2590637.1"/>
    </source>
</evidence>
<protein>
    <submittedName>
        <fullName evidence="1">Uncharacterized protein</fullName>
    </submittedName>
</protein>
<organism evidence="1 2">
    <name type="scientific">Aquimarina hainanensis</name>
    <dbReference type="NCBI Taxonomy" id="1578017"/>
    <lineage>
        <taxon>Bacteria</taxon>
        <taxon>Pseudomonadati</taxon>
        <taxon>Bacteroidota</taxon>
        <taxon>Flavobacteriia</taxon>
        <taxon>Flavobacteriales</taxon>
        <taxon>Flavobacteriaceae</taxon>
        <taxon>Aquimarina</taxon>
    </lineage>
</organism>